<protein>
    <recommendedName>
        <fullName evidence="6">D-alanyl-D-alanine carboxypeptidase / D-alanyl-D-alanine-endopeptidase (Penicillin-binding protein 4)</fullName>
    </recommendedName>
</protein>
<comment type="similarity">
    <text evidence="1">Belongs to the peptidase S13 family.</text>
</comment>
<dbReference type="Pfam" id="PF02113">
    <property type="entry name" value="Peptidase_S13"/>
    <property type="match status" value="1"/>
</dbReference>
<gene>
    <name evidence="4" type="ORF">GCM10011354_34780</name>
</gene>
<dbReference type="GO" id="GO:0000270">
    <property type="term" value="P:peptidoglycan metabolic process"/>
    <property type="evidence" value="ECO:0007669"/>
    <property type="project" value="TreeGrafter"/>
</dbReference>
<feature type="region of interest" description="Disordered" evidence="3">
    <location>
        <begin position="529"/>
        <end position="621"/>
    </location>
</feature>
<evidence type="ECO:0008006" key="6">
    <source>
        <dbReference type="Google" id="ProtNLM"/>
    </source>
</evidence>
<dbReference type="NCBIfam" id="TIGR00666">
    <property type="entry name" value="PBP4"/>
    <property type="match status" value="1"/>
</dbReference>
<dbReference type="InterPro" id="IPR012338">
    <property type="entry name" value="Beta-lactam/transpept-like"/>
</dbReference>
<reference evidence="4" key="2">
    <citation type="submission" date="2020-09" db="EMBL/GenBank/DDBJ databases">
        <authorList>
            <person name="Sun Q."/>
            <person name="Zhou Y."/>
        </authorList>
    </citation>
    <scope>NUCLEOTIDE SEQUENCE</scope>
    <source>
        <strain evidence="4">CGMCC 1.14988</strain>
    </source>
</reference>
<accession>A0A8J3AH37</accession>
<dbReference type="PANTHER" id="PTHR30023">
    <property type="entry name" value="D-ALANYL-D-ALANINE CARBOXYPEPTIDASE"/>
    <property type="match status" value="1"/>
</dbReference>
<dbReference type="GO" id="GO:0006508">
    <property type="term" value="P:proteolysis"/>
    <property type="evidence" value="ECO:0007669"/>
    <property type="project" value="InterPro"/>
</dbReference>
<evidence type="ECO:0000256" key="1">
    <source>
        <dbReference type="ARBA" id="ARBA00006096"/>
    </source>
</evidence>
<dbReference type="PANTHER" id="PTHR30023:SF0">
    <property type="entry name" value="PENICILLIN-SENSITIVE CARBOXYPEPTIDASE A"/>
    <property type="match status" value="1"/>
</dbReference>
<reference evidence="4" key="1">
    <citation type="journal article" date="2014" name="Int. J. Syst. Evol. Microbiol.">
        <title>Complete genome sequence of Corynebacterium casei LMG S-19264T (=DSM 44701T), isolated from a smear-ripened cheese.</title>
        <authorList>
            <consortium name="US DOE Joint Genome Institute (JGI-PGF)"/>
            <person name="Walter F."/>
            <person name="Albersmeier A."/>
            <person name="Kalinowski J."/>
            <person name="Ruckert C."/>
        </authorList>
    </citation>
    <scope>NUCLEOTIDE SEQUENCE</scope>
    <source>
        <strain evidence="4">CGMCC 1.14988</strain>
    </source>
</reference>
<evidence type="ECO:0000313" key="4">
    <source>
        <dbReference type="EMBL" id="GGI09579.1"/>
    </source>
</evidence>
<name>A0A8J3AH37_9ACTN</name>
<evidence type="ECO:0000256" key="3">
    <source>
        <dbReference type="SAM" id="MobiDB-lite"/>
    </source>
</evidence>
<dbReference type="PRINTS" id="PR00922">
    <property type="entry name" value="DADACBPTASE3"/>
</dbReference>
<dbReference type="GO" id="GO:0004185">
    <property type="term" value="F:serine-type carboxypeptidase activity"/>
    <property type="evidence" value="ECO:0007669"/>
    <property type="project" value="InterPro"/>
</dbReference>
<dbReference type="SUPFAM" id="SSF56601">
    <property type="entry name" value="beta-lactamase/transpeptidase-like"/>
    <property type="match status" value="1"/>
</dbReference>
<feature type="region of interest" description="Disordered" evidence="3">
    <location>
        <begin position="15"/>
        <end position="66"/>
    </location>
</feature>
<dbReference type="Gene3D" id="3.50.80.20">
    <property type="entry name" value="D-Ala-D-Ala carboxypeptidase C, peptidase S13"/>
    <property type="match status" value="1"/>
</dbReference>
<comment type="caution">
    <text evidence="4">The sequence shown here is derived from an EMBL/GenBank/DDBJ whole genome shotgun (WGS) entry which is preliminary data.</text>
</comment>
<dbReference type="EMBL" id="BMHA01000016">
    <property type="protein sequence ID" value="GGI09579.1"/>
    <property type="molecule type" value="Genomic_DNA"/>
</dbReference>
<organism evidence="4 5">
    <name type="scientific">Egicoccus halophilus</name>
    <dbReference type="NCBI Taxonomy" id="1670830"/>
    <lineage>
        <taxon>Bacteria</taxon>
        <taxon>Bacillati</taxon>
        <taxon>Actinomycetota</taxon>
        <taxon>Nitriliruptoria</taxon>
        <taxon>Egicoccales</taxon>
        <taxon>Egicoccaceae</taxon>
        <taxon>Egicoccus</taxon>
    </lineage>
</organism>
<proteinExistence type="inferred from homology"/>
<dbReference type="InterPro" id="IPR000667">
    <property type="entry name" value="Peptidase_S13"/>
</dbReference>
<dbReference type="Proteomes" id="UP000650511">
    <property type="component" value="Unassembled WGS sequence"/>
</dbReference>
<feature type="compositionally biased region" description="Acidic residues" evidence="3">
    <location>
        <begin position="548"/>
        <end position="559"/>
    </location>
</feature>
<keyword evidence="2" id="KW-0378">Hydrolase</keyword>
<dbReference type="RefSeq" id="WP_130649273.1">
    <property type="nucleotide sequence ID" value="NZ_BMHA01000016.1"/>
</dbReference>
<dbReference type="AlphaFoldDB" id="A0A8J3AH37"/>
<evidence type="ECO:0000313" key="5">
    <source>
        <dbReference type="Proteomes" id="UP000650511"/>
    </source>
</evidence>
<evidence type="ECO:0000256" key="2">
    <source>
        <dbReference type="ARBA" id="ARBA00022801"/>
    </source>
</evidence>
<feature type="compositionally biased region" description="Pro residues" evidence="3">
    <location>
        <begin position="54"/>
        <end position="63"/>
    </location>
</feature>
<feature type="compositionally biased region" description="Acidic residues" evidence="3">
    <location>
        <begin position="569"/>
        <end position="603"/>
    </location>
</feature>
<keyword evidence="5" id="KW-1185">Reference proteome</keyword>
<dbReference type="OrthoDB" id="9802627at2"/>
<feature type="compositionally biased region" description="Low complexity" evidence="3">
    <location>
        <begin position="32"/>
        <end position="52"/>
    </location>
</feature>
<sequence>MTALVLVGALLLGACSPDGDAPAPASPPEAPASPEAARPAEPEVAPVPAEPESVPDPPPPPPPESRDRLVAQLELLIAGAVETLDGADLAVLVTDAHGREVAAHEADRDVLPASTLKIVTAAAALTTLGADHRLRTRVDATAPIGPDGTLDGDLVLVGSGDPTLATPEYGRWIYPARPRTPLESLADQLVEAGLRRVTGNVRGIAPGYADPVGAEGWRPSYFADFDARYISGLTVDGGLATSIRWPHLDAERAEQVAVSDGDTDTDTELDRVSIPLIGTREQIEERLAGLDPPLARVELAPDPRLQAARELRRLLVEREVVVDGEAHAARRLAAHERGLAEVASPPLVDILRFAVQRSDNHLTDHLFHVVGRERTGGAGWERSERAVKAALDELGVDHSGAAFADGSGLSRDDRVTARLLVDLDRTMWSGEQTVTWASLQAVMGESGTLQRRLRGTPAAGRFFGKTGTLSDVLSLSGAVVGDDGSRYHLAVIGNDAERGRWLVRTLMDEVVLLLAADVQQCEVRQPAVGDDVRMAPQDAESDARADGDEGGAGDEGDEGEAGHEGGASAEDEAPVDDAADADPDADVDADVDVDADADPDGDVDAGPPAGPLGVPPVVVRC</sequence>
<dbReference type="Gene3D" id="3.40.710.10">
    <property type="entry name" value="DD-peptidase/beta-lactamase superfamily"/>
    <property type="match status" value="2"/>
</dbReference>